<dbReference type="Proteomes" id="UP000700596">
    <property type="component" value="Unassembled WGS sequence"/>
</dbReference>
<evidence type="ECO:0000313" key="2">
    <source>
        <dbReference type="EMBL" id="KAH7130633.1"/>
    </source>
</evidence>
<evidence type="ECO:0000313" key="3">
    <source>
        <dbReference type="Proteomes" id="UP000700596"/>
    </source>
</evidence>
<dbReference type="InterPro" id="IPR036047">
    <property type="entry name" value="F-box-like_dom_sf"/>
</dbReference>
<reference evidence="2" key="1">
    <citation type="journal article" date="2021" name="Nat. Commun.">
        <title>Genetic determinants of endophytism in the Arabidopsis root mycobiome.</title>
        <authorList>
            <person name="Mesny F."/>
            <person name="Miyauchi S."/>
            <person name="Thiergart T."/>
            <person name="Pickel B."/>
            <person name="Atanasova L."/>
            <person name="Karlsson M."/>
            <person name="Huettel B."/>
            <person name="Barry K.W."/>
            <person name="Haridas S."/>
            <person name="Chen C."/>
            <person name="Bauer D."/>
            <person name="Andreopoulos W."/>
            <person name="Pangilinan J."/>
            <person name="LaButti K."/>
            <person name="Riley R."/>
            <person name="Lipzen A."/>
            <person name="Clum A."/>
            <person name="Drula E."/>
            <person name="Henrissat B."/>
            <person name="Kohler A."/>
            <person name="Grigoriev I.V."/>
            <person name="Martin F.M."/>
            <person name="Hacquard S."/>
        </authorList>
    </citation>
    <scope>NUCLEOTIDE SEQUENCE</scope>
    <source>
        <strain evidence="2">MPI-CAGE-CH-0243</strain>
    </source>
</reference>
<dbReference type="EMBL" id="JAGMWT010000004">
    <property type="protein sequence ID" value="KAH7130633.1"/>
    <property type="molecule type" value="Genomic_DNA"/>
</dbReference>
<keyword evidence="3" id="KW-1185">Reference proteome</keyword>
<organism evidence="2 3">
    <name type="scientific">Dendryphion nanum</name>
    <dbReference type="NCBI Taxonomy" id="256645"/>
    <lineage>
        <taxon>Eukaryota</taxon>
        <taxon>Fungi</taxon>
        <taxon>Dikarya</taxon>
        <taxon>Ascomycota</taxon>
        <taxon>Pezizomycotina</taxon>
        <taxon>Dothideomycetes</taxon>
        <taxon>Pleosporomycetidae</taxon>
        <taxon>Pleosporales</taxon>
        <taxon>Torulaceae</taxon>
        <taxon>Dendryphion</taxon>
    </lineage>
</organism>
<accession>A0A9P9E3Z8</accession>
<gene>
    <name evidence="2" type="ORF">B0J11DRAFT_578155</name>
</gene>
<dbReference type="Pfam" id="PF00646">
    <property type="entry name" value="F-box"/>
    <property type="match status" value="1"/>
</dbReference>
<sequence length="439" mass="49889">MGSFSALPSELQILIFSYLNCKDLKTARQLCQKCDQNASPALFNTAVACARYQALGTLKKISLHSILPKYVKEIHFDGSVYNKLIAESEQTYCSLENEHVPDAPGNLFHKRNRWRRYRELFNEQEEVRNSLILLHETSRALDLLPNVKTVVYSPHPLQVPSEAKLMRYILPRGITDRYAMSSWKEHLVTSQHGIHHVLGAIHQSQYTGIREFKVLASSSDQASSTELTIFVFDMDSQFAEAAPFFFNLLEKVELNLSLSFPTGARGALGDGQTQLANLGALLTTAANLRDLTLNFYHWKTSMSQMYGHITSSPLYSSLGLDAVVWAHLQSLCLGGVYAEEEHITSLITRHENTLRKLEFSYCSLCSGLWANIVDAVLSQEDIVSFSIYRVNETTVKDKLFENMPDTEREYWQFEGRLRVCDGQREFDEPLHKTVYASRP</sequence>
<comment type="caution">
    <text evidence="2">The sequence shown here is derived from an EMBL/GenBank/DDBJ whole genome shotgun (WGS) entry which is preliminary data.</text>
</comment>
<protein>
    <recommendedName>
        <fullName evidence="1">F-box domain-containing protein</fullName>
    </recommendedName>
</protein>
<dbReference type="OrthoDB" id="10262814at2759"/>
<name>A0A9P9E3Z8_9PLEO</name>
<dbReference type="InterPro" id="IPR001810">
    <property type="entry name" value="F-box_dom"/>
</dbReference>
<proteinExistence type="predicted"/>
<dbReference type="SUPFAM" id="SSF81383">
    <property type="entry name" value="F-box domain"/>
    <property type="match status" value="1"/>
</dbReference>
<feature type="domain" description="F-box" evidence="1">
    <location>
        <begin position="4"/>
        <end position="33"/>
    </location>
</feature>
<dbReference type="AlphaFoldDB" id="A0A9P9E3Z8"/>
<evidence type="ECO:0000259" key="1">
    <source>
        <dbReference type="Pfam" id="PF00646"/>
    </source>
</evidence>